<keyword evidence="11" id="KW-0675">Receptor</keyword>
<evidence type="ECO:0000256" key="3">
    <source>
        <dbReference type="ARBA" id="ARBA00022448"/>
    </source>
</evidence>
<dbReference type="PANTHER" id="PTHR12504">
    <property type="entry name" value="MITOCHONDRIAL IMPORT RECEPTOR SUBUNIT TOM22"/>
    <property type="match status" value="1"/>
</dbReference>
<reference evidence="15" key="1">
    <citation type="submission" date="2016-05" db="EMBL/GenBank/DDBJ databases">
        <title>Comparative genomics of biotechnologically important yeasts.</title>
        <authorList>
            <consortium name="DOE Joint Genome Institute"/>
            <person name="Riley R."/>
            <person name="Haridas S."/>
            <person name="Wolfe K.H."/>
            <person name="Lopes M.R."/>
            <person name="Hittinger C.T."/>
            <person name="Goker M."/>
            <person name="Salamov A."/>
            <person name="Wisecaver J."/>
            <person name="Long T.M."/>
            <person name="Aerts A.L."/>
            <person name="Barry K."/>
            <person name="Choi C."/>
            <person name="Clum A."/>
            <person name="Coughlan A.Y."/>
            <person name="Deshpande S."/>
            <person name="Douglass A.P."/>
            <person name="Hanson S.J."/>
            <person name="Klenk H.-P."/>
            <person name="Labutti K."/>
            <person name="Lapidus A."/>
            <person name="Lindquist E."/>
            <person name="Lipzen A."/>
            <person name="Meier-Kolthoff J.P."/>
            <person name="Ohm R.A."/>
            <person name="Otillar R.P."/>
            <person name="Pangilinan J."/>
            <person name="Peng Y."/>
            <person name="Rokas A."/>
            <person name="Rosa C.A."/>
            <person name="Scheuner C."/>
            <person name="Sibirny A.A."/>
            <person name="Slot J.C."/>
            <person name="Stielow J.B."/>
            <person name="Sun H."/>
            <person name="Kurtzman C.P."/>
            <person name="Blackwell M."/>
            <person name="Grigoriev I.V."/>
            <person name="Jeffries T.W."/>
        </authorList>
    </citation>
    <scope>NUCLEOTIDE SEQUENCE [LARGE SCALE GENOMIC DNA]</scope>
    <source>
        <strain evidence="15">NRRL Y-1933</strain>
    </source>
</reference>
<evidence type="ECO:0000256" key="5">
    <source>
        <dbReference type="ARBA" id="ARBA00022787"/>
    </source>
</evidence>
<dbReference type="STRING" id="984485.A0A1E4RL87"/>
<dbReference type="InterPro" id="IPR005683">
    <property type="entry name" value="Tom22"/>
</dbReference>
<comment type="similarity">
    <text evidence="2">Belongs to the Tom22 family.</text>
</comment>
<evidence type="ECO:0000256" key="4">
    <source>
        <dbReference type="ARBA" id="ARBA00022692"/>
    </source>
</evidence>
<dbReference type="EMBL" id="KV454540">
    <property type="protein sequence ID" value="ODV68027.1"/>
    <property type="molecule type" value="Genomic_DNA"/>
</dbReference>
<keyword evidence="5" id="KW-1000">Mitochondrion outer membrane</keyword>
<gene>
    <name evidence="14" type="ORF">HYPBUDRAFT_152702</name>
</gene>
<dbReference type="CDD" id="cd22884">
    <property type="entry name" value="TOM22"/>
    <property type="match status" value="1"/>
</dbReference>
<feature type="compositionally biased region" description="Acidic residues" evidence="12">
    <location>
        <begin position="31"/>
        <end position="47"/>
    </location>
</feature>
<dbReference type="GeneID" id="30995700"/>
<evidence type="ECO:0000256" key="1">
    <source>
        <dbReference type="ARBA" id="ARBA00004572"/>
    </source>
</evidence>
<dbReference type="GO" id="GO:0005741">
    <property type="term" value="C:mitochondrial outer membrane"/>
    <property type="evidence" value="ECO:0007669"/>
    <property type="project" value="UniProtKB-SubCell"/>
</dbReference>
<dbReference type="OrthoDB" id="10016939at2759"/>
<evidence type="ECO:0000256" key="7">
    <source>
        <dbReference type="ARBA" id="ARBA00022989"/>
    </source>
</evidence>
<evidence type="ECO:0000256" key="13">
    <source>
        <dbReference type="SAM" id="Phobius"/>
    </source>
</evidence>
<keyword evidence="4 13" id="KW-0812">Transmembrane</keyword>
<keyword evidence="7 13" id="KW-1133">Transmembrane helix</keyword>
<feature type="region of interest" description="Disordered" evidence="12">
    <location>
        <begin position="1"/>
        <end position="47"/>
    </location>
</feature>
<dbReference type="Proteomes" id="UP000095085">
    <property type="component" value="Unassembled WGS sequence"/>
</dbReference>
<keyword evidence="6" id="KW-0653">Protein transport</keyword>
<proteinExistence type="inferred from homology"/>
<organism evidence="14 15">
    <name type="scientific">Hyphopichia burtonii NRRL Y-1933</name>
    <dbReference type="NCBI Taxonomy" id="984485"/>
    <lineage>
        <taxon>Eukaryota</taxon>
        <taxon>Fungi</taxon>
        <taxon>Dikarya</taxon>
        <taxon>Ascomycota</taxon>
        <taxon>Saccharomycotina</taxon>
        <taxon>Pichiomycetes</taxon>
        <taxon>Debaryomycetaceae</taxon>
        <taxon>Hyphopichia</taxon>
    </lineage>
</organism>
<evidence type="ECO:0000256" key="2">
    <source>
        <dbReference type="ARBA" id="ARBA00009874"/>
    </source>
</evidence>
<evidence type="ECO:0000256" key="11">
    <source>
        <dbReference type="ARBA" id="ARBA00023170"/>
    </source>
</evidence>
<keyword evidence="8" id="KW-0811">Translocation</keyword>
<keyword evidence="10 13" id="KW-0472">Membrane</keyword>
<dbReference type="PANTHER" id="PTHR12504:SF0">
    <property type="entry name" value="MITOCHONDRIAL IMPORT RECEPTOR SUBUNIT TOM22 HOMOLOG"/>
    <property type="match status" value="1"/>
</dbReference>
<keyword evidence="9" id="KW-0496">Mitochondrion</keyword>
<dbReference type="GO" id="GO:0006886">
    <property type="term" value="P:intracellular protein transport"/>
    <property type="evidence" value="ECO:0007669"/>
    <property type="project" value="InterPro"/>
</dbReference>
<evidence type="ECO:0000256" key="12">
    <source>
        <dbReference type="SAM" id="MobiDB-lite"/>
    </source>
</evidence>
<accession>A0A1E4RL87</accession>
<dbReference type="Pfam" id="PF04281">
    <property type="entry name" value="Tom22"/>
    <property type="match status" value="1"/>
</dbReference>
<protein>
    <submittedName>
        <fullName evidence="14">Mitochondrial import translocase, subunit Tom22</fullName>
    </submittedName>
</protein>
<sequence>MVKLSQVEDESSFQEQPANASGAAPAKETQAEESDSESDSDFDDDFDENETIYERIVALKDIIPPNQRNSLSNFASSIKSGINASGSYLWIITSSVLLLGVPAILAIQAEAQMKEMEKQFTLQQSAQDVLAPGTENKDEKKA</sequence>
<evidence type="ECO:0000256" key="10">
    <source>
        <dbReference type="ARBA" id="ARBA00023136"/>
    </source>
</evidence>
<keyword evidence="3" id="KW-0813">Transport</keyword>
<evidence type="ECO:0000256" key="9">
    <source>
        <dbReference type="ARBA" id="ARBA00023128"/>
    </source>
</evidence>
<dbReference type="AlphaFoldDB" id="A0A1E4RL87"/>
<name>A0A1E4RL87_9ASCO</name>
<evidence type="ECO:0000313" key="15">
    <source>
        <dbReference type="Proteomes" id="UP000095085"/>
    </source>
</evidence>
<evidence type="ECO:0000313" key="14">
    <source>
        <dbReference type="EMBL" id="ODV68027.1"/>
    </source>
</evidence>
<feature type="region of interest" description="Disordered" evidence="12">
    <location>
        <begin position="122"/>
        <end position="142"/>
    </location>
</feature>
<keyword evidence="15" id="KW-1185">Reference proteome</keyword>
<evidence type="ECO:0000256" key="6">
    <source>
        <dbReference type="ARBA" id="ARBA00022927"/>
    </source>
</evidence>
<feature type="transmembrane region" description="Helical" evidence="13">
    <location>
        <begin position="88"/>
        <end position="107"/>
    </location>
</feature>
<comment type="subcellular location">
    <subcellularLocation>
        <location evidence="1">Mitochondrion outer membrane</location>
        <topology evidence="1">Single-pass membrane protein</topology>
    </subcellularLocation>
</comment>
<evidence type="ECO:0000256" key="8">
    <source>
        <dbReference type="ARBA" id="ARBA00023010"/>
    </source>
</evidence>
<dbReference type="RefSeq" id="XP_020077094.1">
    <property type="nucleotide sequence ID" value="XM_020221150.1"/>
</dbReference>